<dbReference type="SUPFAM" id="SSF56024">
    <property type="entry name" value="Phospholipase D/nuclease"/>
    <property type="match status" value="1"/>
</dbReference>
<dbReference type="Pfam" id="PF04851">
    <property type="entry name" value="ResIII"/>
    <property type="match status" value="1"/>
</dbReference>
<keyword evidence="2" id="KW-0378">Hydrolase</keyword>
<evidence type="ECO:0000259" key="1">
    <source>
        <dbReference type="PROSITE" id="PS50035"/>
    </source>
</evidence>
<dbReference type="InterPro" id="IPR001736">
    <property type="entry name" value="PLipase_D/transphosphatidylase"/>
</dbReference>
<dbReference type="Gene3D" id="3.30.870.10">
    <property type="entry name" value="Endonuclease Chain A"/>
    <property type="match status" value="1"/>
</dbReference>
<dbReference type="GO" id="GO:0004386">
    <property type="term" value="F:helicase activity"/>
    <property type="evidence" value="ECO:0007669"/>
    <property type="project" value="UniProtKB-KW"/>
</dbReference>
<sequence length="453" mass="50580">MAESKAAGSLPAGLYERLVYDDEAADLDALAASHCAVISQPSQAQRREHLIDEVTSRLPELLDAISSGSDGSAEQVRAEVKLIAHMLREARLEQSEKSTVQLPAEPLRILRAVHAPDAVPTFPQTGLRRPWIFTSARSDPSLLNELRAELGNVDRVDILVSFITWSGVRKLIDVLKLATALDAGENPRTRFRILTTTYIGATEVRAVDALAELPGVELRISLDGRRNRLHAKAWLFHRMTGFGTAFVGSANLSESALIGGIEWTVKFTESGDFDLYAAACANFETLWNDGEFQLYDPKNDEQRLALTVALQEQRRRPGRSNDNSEPIAIHTWFELRPKAYQLEMLERLEAERQHGRWRNLVVAATGTGKTVVAAFDYERRTREEGSAPRLLFIAHRVQILRQALATFRQVLRDPAFGELLDGENSPSQYTHLFATTRFTAVVWCRSWGLIIGA</sequence>
<dbReference type="PROSITE" id="PS50035">
    <property type="entry name" value="PLD"/>
    <property type="match status" value="1"/>
</dbReference>
<dbReference type="RefSeq" id="WP_390323192.1">
    <property type="nucleotide sequence ID" value="NZ_JBHRTP010000080.1"/>
</dbReference>
<dbReference type="Proteomes" id="UP001595530">
    <property type="component" value="Unassembled WGS sequence"/>
</dbReference>
<dbReference type="EMBL" id="JBHRTP010000080">
    <property type="protein sequence ID" value="MFC3110501.1"/>
    <property type="molecule type" value="Genomic_DNA"/>
</dbReference>
<dbReference type="InterPro" id="IPR006935">
    <property type="entry name" value="Helicase/UvrB_N"/>
</dbReference>
<evidence type="ECO:0000313" key="3">
    <source>
        <dbReference type="Proteomes" id="UP001595530"/>
    </source>
</evidence>
<keyword evidence="2" id="KW-0067">ATP-binding</keyword>
<keyword evidence="3" id="KW-1185">Reference proteome</keyword>
<accession>A0ABV7F8U6</accession>
<dbReference type="SUPFAM" id="SSF52540">
    <property type="entry name" value="P-loop containing nucleoside triphosphate hydrolases"/>
    <property type="match status" value="1"/>
</dbReference>
<keyword evidence="2" id="KW-0547">Nucleotide-binding</keyword>
<proteinExistence type="predicted"/>
<keyword evidence="2" id="KW-0347">Helicase</keyword>
<feature type="domain" description="PLD phosphodiesterase" evidence="1">
    <location>
        <begin position="225"/>
        <end position="256"/>
    </location>
</feature>
<evidence type="ECO:0000313" key="2">
    <source>
        <dbReference type="EMBL" id="MFC3110501.1"/>
    </source>
</evidence>
<gene>
    <name evidence="2" type="ORF">ACFOFO_21470</name>
</gene>
<dbReference type="Gene3D" id="3.40.50.300">
    <property type="entry name" value="P-loop containing nucleotide triphosphate hydrolases"/>
    <property type="match status" value="1"/>
</dbReference>
<reference evidence="3" key="1">
    <citation type="journal article" date="2019" name="Int. J. Syst. Evol. Microbiol.">
        <title>The Global Catalogue of Microorganisms (GCM) 10K type strain sequencing project: providing services to taxonomists for standard genome sequencing and annotation.</title>
        <authorList>
            <consortium name="The Broad Institute Genomics Platform"/>
            <consortium name="The Broad Institute Genome Sequencing Center for Infectious Disease"/>
            <person name="Wu L."/>
            <person name="Ma J."/>
        </authorList>
    </citation>
    <scope>NUCLEOTIDE SEQUENCE [LARGE SCALE GENOMIC DNA]</scope>
    <source>
        <strain evidence="3">KCTC 42986</strain>
    </source>
</reference>
<organism evidence="2 3">
    <name type="scientific">Undibacterium arcticum</name>
    <dbReference type="NCBI Taxonomy" id="1762892"/>
    <lineage>
        <taxon>Bacteria</taxon>
        <taxon>Pseudomonadati</taxon>
        <taxon>Pseudomonadota</taxon>
        <taxon>Betaproteobacteria</taxon>
        <taxon>Burkholderiales</taxon>
        <taxon>Oxalobacteraceae</taxon>
        <taxon>Undibacterium</taxon>
    </lineage>
</organism>
<name>A0ABV7F8U6_9BURK</name>
<dbReference type="InterPro" id="IPR027417">
    <property type="entry name" value="P-loop_NTPase"/>
</dbReference>
<comment type="caution">
    <text evidence="2">The sequence shown here is derived from an EMBL/GenBank/DDBJ whole genome shotgun (WGS) entry which is preliminary data.</text>
</comment>
<protein>
    <submittedName>
        <fullName evidence="2">DEAD/DEAH box helicase family protein</fullName>
    </submittedName>
</protein>